<reference evidence="1 2" key="1">
    <citation type="submission" date="2019-03" db="EMBL/GenBank/DDBJ databases">
        <title>Draft genome sequences of novel Actinobacteria.</title>
        <authorList>
            <person name="Sahin N."/>
            <person name="Ay H."/>
            <person name="Saygin H."/>
        </authorList>
    </citation>
    <scope>NUCLEOTIDE SEQUENCE [LARGE SCALE GENOMIC DNA]</scope>
    <source>
        <strain evidence="1 2">JCM 30547</strain>
    </source>
</reference>
<protein>
    <recommendedName>
        <fullName evidence="3">Calcineurin-like phosphoesterase domain-containing protein</fullName>
    </recommendedName>
</protein>
<evidence type="ECO:0008006" key="3">
    <source>
        <dbReference type="Google" id="ProtNLM"/>
    </source>
</evidence>
<sequence>MTTVHPSRAVAPAQLASAPVLGGLVGLIGDAHGDAGFLRGAAAILAQRGCTSLVQLGNFGLIWSGTRAESRALDELNSTLAKLGLRLYVVLGSLENYDLIDALPRDANGAVQIFSHIDLLPRSGVVLAGNGGLADPVHAIGWLSGAASLDRSLRVPGRNWWPAELTTDAQAQGLLSSPTGPDVVLAHEALATPGLLAYLGDGAGWDPSDLTYARTAQREHTERVLSVLDPGKETLTVSGRYHLRHSERTILRRGTADGATQPVPVRQEILDRERTPGCFAVLDLRGPVPLLEAP</sequence>
<evidence type="ECO:0000313" key="2">
    <source>
        <dbReference type="Proteomes" id="UP000295075"/>
    </source>
</evidence>
<organism evidence="1 2">
    <name type="scientific">Kribbella albertanoniae</name>
    <dbReference type="NCBI Taxonomy" id="1266829"/>
    <lineage>
        <taxon>Bacteria</taxon>
        <taxon>Bacillati</taxon>
        <taxon>Actinomycetota</taxon>
        <taxon>Actinomycetes</taxon>
        <taxon>Propionibacteriales</taxon>
        <taxon>Kribbellaceae</taxon>
        <taxon>Kribbella</taxon>
    </lineage>
</organism>
<dbReference type="OrthoDB" id="5380150at2"/>
<dbReference type="SUPFAM" id="SSF56300">
    <property type="entry name" value="Metallo-dependent phosphatases"/>
    <property type="match status" value="1"/>
</dbReference>
<keyword evidence="2" id="KW-1185">Reference proteome</keyword>
<name>A0A4R4QJH6_9ACTN</name>
<evidence type="ECO:0000313" key="1">
    <source>
        <dbReference type="EMBL" id="TDC35800.1"/>
    </source>
</evidence>
<accession>A0A4R4QJH6</accession>
<dbReference type="RefSeq" id="WP_132399833.1">
    <property type="nucleotide sequence ID" value="NZ_SMKA01000001.1"/>
</dbReference>
<comment type="caution">
    <text evidence="1">The sequence shown here is derived from an EMBL/GenBank/DDBJ whole genome shotgun (WGS) entry which is preliminary data.</text>
</comment>
<dbReference type="EMBL" id="SMKA01000001">
    <property type="protein sequence ID" value="TDC35800.1"/>
    <property type="molecule type" value="Genomic_DNA"/>
</dbReference>
<dbReference type="AlphaFoldDB" id="A0A4R4QJH6"/>
<gene>
    <name evidence="1" type="ORF">E1261_00280</name>
</gene>
<dbReference type="Proteomes" id="UP000295075">
    <property type="component" value="Unassembled WGS sequence"/>
</dbReference>
<dbReference type="InterPro" id="IPR029052">
    <property type="entry name" value="Metallo-depent_PP-like"/>
</dbReference>
<proteinExistence type="predicted"/>